<keyword evidence="2" id="KW-1133">Transmembrane helix</keyword>
<proteinExistence type="predicted"/>
<organism evidence="3 4">
    <name type="scientific">Flavobacterium fluviale</name>
    <dbReference type="NCBI Taxonomy" id="2249356"/>
    <lineage>
        <taxon>Bacteria</taxon>
        <taxon>Pseudomonadati</taxon>
        <taxon>Bacteroidota</taxon>
        <taxon>Flavobacteriia</taxon>
        <taxon>Flavobacteriales</taxon>
        <taxon>Flavobacteriaceae</taxon>
        <taxon>Flavobacterium</taxon>
    </lineage>
</organism>
<evidence type="ECO:0000256" key="1">
    <source>
        <dbReference type="SAM" id="MobiDB-lite"/>
    </source>
</evidence>
<gene>
    <name evidence="3" type="ORF">HYN86_19900</name>
</gene>
<dbReference type="RefSeq" id="WP_113679631.1">
    <property type="nucleotide sequence ID" value="NZ_CP030261.1"/>
</dbReference>
<keyword evidence="4" id="KW-1185">Reference proteome</keyword>
<feature type="transmembrane region" description="Helical" evidence="2">
    <location>
        <begin position="194"/>
        <end position="212"/>
    </location>
</feature>
<sequence length="312" mass="35910">MSKFTFEDYRNAIKAKYEEEIEGEYANNLISPTTANLRNLCIKRFMSNTNKDDLNTFESFFEFPFDKDKKNLFGDDEMNKLEAVKRFLLGRTERPAEDTIQLAAILVDLQPRPFSEFRKQIDEEDSKLIEDLRDTKSSREVSSNEMSDVIEIDSSNDPEPTADDQESEASQIPDSEPTEIHNEDDKPKSKKMRYAAIIAILMGLGLIIYLALPKKECMQWSNDHYEMVDCDLKVNSLGIMTPVELLDESLINLKKVQVCDTTSCFDKNGDAIIWYAKTENGVDFFNGHGRHPENNRPLKPVTKYIISKYVKK</sequence>
<dbReference type="KEGG" id="ffl:HYN86_19900"/>
<protein>
    <submittedName>
        <fullName evidence="3">Uncharacterized protein</fullName>
    </submittedName>
</protein>
<feature type="compositionally biased region" description="Basic and acidic residues" evidence="1">
    <location>
        <begin position="178"/>
        <end position="187"/>
    </location>
</feature>
<evidence type="ECO:0000313" key="4">
    <source>
        <dbReference type="Proteomes" id="UP000251561"/>
    </source>
</evidence>
<accession>A0A344LXT4</accession>
<evidence type="ECO:0000256" key="2">
    <source>
        <dbReference type="SAM" id="Phobius"/>
    </source>
</evidence>
<dbReference type="AlphaFoldDB" id="A0A344LXT4"/>
<dbReference type="OrthoDB" id="1340494at2"/>
<feature type="compositionally biased region" description="Acidic residues" evidence="1">
    <location>
        <begin position="148"/>
        <end position="167"/>
    </location>
</feature>
<name>A0A344LXT4_9FLAO</name>
<feature type="region of interest" description="Disordered" evidence="1">
    <location>
        <begin position="132"/>
        <end position="187"/>
    </location>
</feature>
<reference evidence="3 4" key="1">
    <citation type="submission" date="2018-06" db="EMBL/GenBank/DDBJ databases">
        <title>Genome sequencing of Flavobacterium.</title>
        <authorList>
            <person name="Baek M.-G."/>
            <person name="Yi H."/>
        </authorList>
    </citation>
    <scope>NUCLEOTIDE SEQUENCE [LARGE SCALE GENOMIC DNA]</scope>
    <source>
        <strain evidence="3 4">HYN0086</strain>
    </source>
</reference>
<dbReference type="EMBL" id="CP030261">
    <property type="protein sequence ID" value="AXB58726.1"/>
    <property type="molecule type" value="Genomic_DNA"/>
</dbReference>
<dbReference type="Proteomes" id="UP000251561">
    <property type="component" value="Chromosome"/>
</dbReference>
<keyword evidence="2" id="KW-0812">Transmembrane</keyword>
<evidence type="ECO:0000313" key="3">
    <source>
        <dbReference type="EMBL" id="AXB58726.1"/>
    </source>
</evidence>
<keyword evidence="2" id="KW-0472">Membrane</keyword>